<dbReference type="AlphaFoldDB" id="A0A6M3IW28"/>
<evidence type="ECO:0000256" key="1">
    <source>
        <dbReference type="SAM" id="Coils"/>
    </source>
</evidence>
<proteinExistence type="predicted"/>
<dbReference type="EMBL" id="MT141450">
    <property type="protein sequence ID" value="QJA61700.1"/>
    <property type="molecule type" value="Genomic_DNA"/>
</dbReference>
<feature type="coiled-coil region" evidence="1">
    <location>
        <begin position="87"/>
        <end position="121"/>
    </location>
</feature>
<sequence>MTEQTKLTPTEAVEKQAMSAVLNKVKMGKTFRDHANTLSQKTLAEIFHITRKILHEWEVDGMPRNSDKTYDLYAVGEWLGKGGASQSEDIKGQIAAEELRIKKARREKAELDLETAASRKRNLF</sequence>
<gene>
    <name evidence="2" type="ORF">MM415B00897_0011</name>
</gene>
<evidence type="ECO:0000313" key="2">
    <source>
        <dbReference type="EMBL" id="QJA61700.1"/>
    </source>
</evidence>
<organism evidence="2">
    <name type="scientific">viral metagenome</name>
    <dbReference type="NCBI Taxonomy" id="1070528"/>
    <lineage>
        <taxon>unclassified sequences</taxon>
        <taxon>metagenomes</taxon>
        <taxon>organismal metagenomes</taxon>
    </lineage>
</organism>
<accession>A0A6M3IW28</accession>
<protein>
    <submittedName>
        <fullName evidence="2">Uncharacterized protein</fullName>
    </submittedName>
</protein>
<reference evidence="2" key="1">
    <citation type="submission" date="2020-03" db="EMBL/GenBank/DDBJ databases">
        <title>The deep terrestrial virosphere.</title>
        <authorList>
            <person name="Holmfeldt K."/>
            <person name="Nilsson E."/>
            <person name="Simone D."/>
            <person name="Lopez-Fernandez M."/>
            <person name="Wu X."/>
            <person name="de Brujin I."/>
            <person name="Lundin D."/>
            <person name="Andersson A."/>
            <person name="Bertilsson S."/>
            <person name="Dopson M."/>
        </authorList>
    </citation>
    <scope>NUCLEOTIDE SEQUENCE</scope>
    <source>
        <strain evidence="2">MM415B00897</strain>
    </source>
</reference>
<keyword evidence="1" id="KW-0175">Coiled coil</keyword>
<name>A0A6M3IW28_9ZZZZ</name>